<dbReference type="Proteomes" id="UP001642409">
    <property type="component" value="Unassembled WGS sequence"/>
</dbReference>
<dbReference type="InterPro" id="IPR001498">
    <property type="entry name" value="Impact_N"/>
</dbReference>
<evidence type="ECO:0000313" key="3">
    <source>
        <dbReference type="EMBL" id="CAI9944036.1"/>
    </source>
</evidence>
<dbReference type="InterPro" id="IPR020568">
    <property type="entry name" value="Ribosomal_Su5_D2-typ_SF"/>
</dbReference>
<evidence type="ECO:0000259" key="2">
    <source>
        <dbReference type="Pfam" id="PF01205"/>
    </source>
</evidence>
<comment type="similarity">
    <text evidence="1">Belongs to the IMPACT family.</text>
</comment>
<dbReference type="EMBL" id="CAXDID020000083">
    <property type="protein sequence ID" value="CAL6019409.1"/>
    <property type="molecule type" value="Genomic_DNA"/>
</dbReference>
<gene>
    <name evidence="4" type="ORF">HINF_LOCUS26932</name>
    <name evidence="3" type="ORF">HINF_LOCUS31681</name>
</gene>
<dbReference type="GO" id="GO:0140469">
    <property type="term" value="P:GCN2-mediated signaling"/>
    <property type="evidence" value="ECO:0007669"/>
    <property type="project" value="TreeGrafter"/>
</dbReference>
<dbReference type="PANTHER" id="PTHR16301:SF25">
    <property type="entry name" value="PROTEIN IMPACT"/>
    <property type="match status" value="1"/>
</dbReference>
<sequence>MQLNEEVEYLQSIYPDVVSVCADSELQLIVVSDSARSRVTLDLNQYPDSFECSFVSSVLQFDIQEEIKAQLEGSLSQHVTTLIQLIQSAHDQLSSEQPVVEHTPVKQTKLFKQPVPVRYARCSPEPFFSTIRNKEIKIIRTEPLLISKSVFITVSVQVNSLEEVNEFISFINESKEFHDSTHNMAVWRVRCQNGIEEGYDEDGEKSAGSRMMFLMNKMGVVNRVAICARFWGGVLLGPGRFKIINENVKDNFILCGKELEIE</sequence>
<proteinExistence type="inferred from homology"/>
<dbReference type="Pfam" id="PF01205">
    <property type="entry name" value="Impact_N"/>
    <property type="match status" value="1"/>
</dbReference>
<dbReference type="PANTHER" id="PTHR16301">
    <property type="entry name" value="IMPACT-RELATED"/>
    <property type="match status" value="1"/>
</dbReference>
<dbReference type="InterPro" id="IPR036956">
    <property type="entry name" value="Impact_N_sf"/>
</dbReference>
<reference evidence="4 5" key="2">
    <citation type="submission" date="2024-07" db="EMBL/GenBank/DDBJ databases">
        <authorList>
            <person name="Akdeniz Z."/>
        </authorList>
    </citation>
    <scope>NUCLEOTIDE SEQUENCE [LARGE SCALE GENOMIC DNA]</scope>
</reference>
<evidence type="ECO:0000256" key="1">
    <source>
        <dbReference type="ARBA" id="ARBA00007665"/>
    </source>
</evidence>
<name>A0AA86U9H3_9EUKA</name>
<reference evidence="3" key="1">
    <citation type="submission" date="2023-06" db="EMBL/GenBank/DDBJ databases">
        <authorList>
            <person name="Kurt Z."/>
        </authorList>
    </citation>
    <scope>NUCLEOTIDE SEQUENCE</scope>
</reference>
<feature type="domain" description="Impact N-terminal" evidence="2">
    <location>
        <begin position="148"/>
        <end position="250"/>
    </location>
</feature>
<comment type="caution">
    <text evidence="3">The sequence shown here is derived from an EMBL/GenBank/DDBJ whole genome shotgun (WGS) entry which is preliminary data.</text>
</comment>
<organism evidence="3">
    <name type="scientific">Hexamita inflata</name>
    <dbReference type="NCBI Taxonomy" id="28002"/>
    <lineage>
        <taxon>Eukaryota</taxon>
        <taxon>Metamonada</taxon>
        <taxon>Diplomonadida</taxon>
        <taxon>Hexamitidae</taxon>
        <taxon>Hexamitinae</taxon>
        <taxon>Hexamita</taxon>
    </lineage>
</organism>
<keyword evidence="5" id="KW-1185">Reference proteome</keyword>
<dbReference type="Gene3D" id="3.30.230.30">
    <property type="entry name" value="Impact, N-terminal domain"/>
    <property type="match status" value="1"/>
</dbReference>
<dbReference type="InterPro" id="IPR023582">
    <property type="entry name" value="Impact"/>
</dbReference>
<dbReference type="SUPFAM" id="SSF54211">
    <property type="entry name" value="Ribosomal protein S5 domain 2-like"/>
    <property type="match status" value="1"/>
</dbReference>
<evidence type="ECO:0000313" key="4">
    <source>
        <dbReference type="EMBL" id="CAL6019409.1"/>
    </source>
</evidence>
<dbReference type="GO" id="GO:0006446">
    <property type="term" value="P:regulation of translational initiation"/>
    <property type="evidence" value="ECO:0007669"/>
    <property type="project" value="TreeGrafter"/>
</dbReference>
<accession>A0AA86U9H3</accession>
<dbReference type="EMBL" id="CATOUU010000721">
    <property type="protein sequence ID" value="CAI9944036.1"/>
    <property type="molecule type" value="Genomic_DNA"/>
</dbReference>
<dbReference type="AlphaFoldDB" id="A0AA86U9H3"/>
<evidence type="ECO:0000313" key="5">
    <source>
        <dbReference type="Proteomes" id="UP001642409"/>
    </source>
</evidence>
<dbReference type="GO" id="GO:0005737">
    <property type="term" value="C:cytoplasm"/>
    <property type="evidence" value="ECO:0007669"/>
    <property type="project" value="TreeGrafter"/>
</dbReference>
<protein>
    <submittedName>
        <fullName evidence="3">Impact-like protein</fullName>
    </submittedName>
    <submittedName>
        <fullName evidence="4">Impact-like_protein</fullName>
    </submittedName>
</protein>